<organism evidence="1 2">
    <name type="scientific">Dreissena polymorpha</name>
    <name type="common">Zebra mussel</name>
    <name type="synonym">Mytilus polymorpha</name>
    <dbReference type="NCBI Taxonomy" id="45954"/>
    <lineage>
        <taxon>Eukaryota</taxon>
        <taxon>Metazoa</taxon>
        <taxon>Spiralia</taxon>
        <taxon>Lophotrochozoa</taxon>
        <taxon>Mollusca</taxon>
        <taxon>Bivalvia</taxon>
        <taxon>Autobranchia</taxon>
        <taxon>Heteroconchia</taxon>
        <taxon>Euheterodonta</taxon>
        <taxon>Imparidentia</taxon>
        <taxon>Neoheterodontei</taxon>
        <taxon>Myida</taxon>
        <taxon>Dreissenoidea</taxon>
        <taxon>Dreissenidae</taxon>
        <taxon>Dreissena</taxon>
    </lineage>
</organism>
<comment type="caution">
    <text evidence="1">The sequence shown here is derived from an EMBL/GenBank/DDBJ whole genome shotgun (WGS) entry which is preliminary data.</text>
</comment>
<proteinExistence type="predicted"/>
<dbReference type="Proteomes" id="UP000828390">
    <property type="component" value="Unassembled WGS sequence"/>
</dbReference>
<dbReference type="AlphaFoldDB" id="A0A9D4EVD3"/>
<protein>
    <submittedName>
        <fullName evidence="1">Uncharacterized protein</fullName>
    </submittedName>
</protein>
<accession>A0A9D4EVD3</accession>
<name>A0A9D4EVD3_DREPO</name>
<evidence type="ECO:0000313" key="1">
    <source>
        <dbReference type="EMBL" id="KAH3785141.1"/>
    </source>
</evidence>
<evidence type="ECO:0000313" key="2">
    <source>
        <dbReference type="Proteomes" id="UP000828390"/>
    </source>
</evidence>
<dbReference type="EMBL" id="JAIWYP010000008">
    <property type="protein sequence ID" value="KAH3785141.1"/>
    <property type="molecule type" value="Genomic_DNA"/>
</dbReference>
<gene>
    <name evidence="1" type="ORF">DPMN_163226</name>
</gene>
<keyword evidence="2" id="KW-1185">Reference proteome</keyword>
<reference evidence="1" key="2">
    <citation type="submission" date="2020-11" db="EMBL/GenBank/DDBJ databases">
        <authorList>
            <person name="McCartney M.A."/>
            <person name="Auch B."/>
            <person name="Kono T."/>
            <person name="Mallez S."/>
            <person name="Becker A."/>
            <person name="Gohl D.M."/>
            <person name="Silverstein K.A.T."/>
            <person name="Koren S."/>
            <person name="Bechman K.B."/>
            <person name="Herman A."/>
            <person name="Abrahante J.E."/>
            <person name="Garbe J."/>
        </authorList>
    </citation>
    <scope>NUCLEOTIDE SEQUENCE</scope>
    <source>
        <strain evidence="1">Duluth1</strain>
        <tissue evidence="1">Whole animal</tissue>
    </source>
</reference>
<sequence>MLNLKVNTRGHAFMLSDPNRKITNVDKINILNEIVELQRIAELFVNRAVTIAFEYAASLSRESVIYLTRVTQSAQQLISAVTNLVEDVKSPPTLDINVLSQTSLVLSAIWNKGLDTLENDTLQFMASINETHILAKHNLTNVFLTTINDIRTRFSKIVDRMLNSAGEIVTKNEGFGLKFYGDIEVFGLKLLGLDIEFVYCSGSKLSHCDRFEFAQNILKNERAIRIIGVVGYPEKFGRYFFIGKGAGVVLAMSLDNNNFAFIIRMEASLFGFQRRVDTYILNNGVFVYLEGKIWNAFKAQLEVSFERRLSLFENNLPILVDVSLNVKGRFIADADGDGDFSDSYLSSLIKYTEYIADEADKRISDVQGTFTSAQRSLSAAQNWLEDKEAVLRSANVHFDNAVRAMDIAKVKLEEAKRPFQNAIDTLEIAQRNVDRLCKIRT</sequence>
<reference evidence="1" key="1">
    <citation type="journal article" date="2019" name="bioRxiv">
        <title>The Genome of the Zebra Mussel, Dreissena polymorpha: A Resource for Invasive Species Research.</title>
        <authorList>
            <person name="McCartney M.A."/>
            <person name="Auch B."/>
            <person name="Kono T."/>
            <person name="Mallez S."/>
            <person name="Zhang Y."/>
            <person name="Obille A."/>
            <person name="Becker A."/>
            <person name="Abrahante J.E."/>
            <person name="Garbe J."/>
            <person name="Badalamenti J.P."/>
            <person name="Herman A."/>
            <person name="Mangelson H."/>
            <person name="Liachko I."/>
            <person name="Sullivan S."/>
            <person name="Sone E.D."/>
            <person name="Koren S."/>
            <person name="Silverstein K.A.T."/>
            <person name="Beckman K.B."/>
            <person name="Gohl D.M."/>
        </authorList>
    </citation>
    <scope>NUCLEOTIDE SEQUENCE</scope>
    <source>
        <strain evidence="1">Duluth1</strain>
        <tissue evidence="1">Whole animal</tissue>
    </source>
</reference>